<keyword evidence="2" id="KW-1185">Reference proteome</keyword>
<gene>
    <name evidence="1" type="ORF">HMPREF0557_01503</name>
</gene>
<evidence type="ECO:0000313" key="1">
    <source>
        <dbReference type="EMBL" id="EHN61494.1"/>
    </source>
</evidence>
<evidence type="ECO:0008006" key="3">
    <source>
        <dbReference type="Google" id="ProtNLM"/>
    </source>
</evidence>
<accession>A0AB72Z9J4</accession>
<proteinExistence type="predicted"/>
<evidence type="ECO:0000313" key="2">
    <source>
        <dbReference type="Proteomes" id="UP000003597"/>
    </source>
</evidence>
<reference evidence="1 2" key="1">
    <citation type="submission" date="2011-08" db="EMBL/GenBank/DDBJ databases">
        <authorList>
            <person name="Weinstock G."/>
            <person name="Sodergren E."/>
            <person name="Clifton S."/>
            <person name="Fulton L."/>
            <person name="Fulton B."/>
            <person name="Courtney L."/>
            <person name="Fronick C."/>
            <person name="Harrison M."/>
            <person name="Strong C."/>
            <person name="Farmer C."/>
            <person name="Delahaunty K."/>
            <person name="Markovic C."/>
            <person name="Hall O."/>
            <person name="Minx P."/>
            <person name="Tomlinson C."/>
            <person name="Mitreva M."/>
            <person name="Hou S."/>
            <person name="Chen J."/>
            <person name="Wollam A."/>
            <person name="Pepin K.H."/>
            <person name="Johnson M."/>
            <person name="Bhonagiri V."/>
            <person name="Zhang X."/>
            <person name="Suruliraj S."/>
            <person name="Warren W."/>
            <person name="Chinwalla A."/>
            <person name="Mardis E.R."/>
            <person name="Wilson R.K."/>
        </authorList>
    </citation>
    <scope>NUCLEOTIDE SEQUENCE [LARGE SCALE GENOMIC DNA]</scope>
    <source>
        <strain evidence="1 2">ATCC 33091</strain>
    </source>
</reference>
<sequence length="335" mass="38559">MFLCYNKLKKEVTMERKTIIQKRFINQRLAETTWLLSPEEVVFHFGAMQSQNYGQSLWAVGSRLITPNEQTVKQAIDEGEIIRTWLLRGTIHLFSARDYHWLMDLIAPRIDKICKPYRTKLGLTEDILSKSTEVVKTLVEEHAITRKDLALNLAKHDLPSTGIPFAQLLVYLSSRKIICSGADETFRNTSHIPAPEYTYTREEALGELAKRYIQSHAPATLKDFCFWSGLTVTDAKIALEDFTKEGDFYLSSTIEKSSPVHTVPLAGFDEWIIGYIDRSIVLPEEWHEAIITKNGIFRPAIISAGQVVDKWEKPKKKAELTGDYWNRYIQFRNML</sequence>
<dbReference type="Proteomes" id="UP000003597">
    <property type="component" value="Unassembled WGS sequence"/>
</dbReference>
<dbReference type="AlphaFoldDB" id="A0AB72Z9J4"/>
<dbReference type="PANTHER" id="PTHR38479">
    <property type="entry name" value="LMO0824 PROTEIN"/>
    <property type="match status" value="1"/>
</dbReference>
<dbReference type="InterPro" id="IPR009351">
    <property type="entry name" value="AlkZ-like"/>
</dbReference>
<protein>
    <recommendedName>
        <fullName evidence="3">Winged helix DNA-binding domain-containing protein</fullName>
    </recommendedName>
</protein>
<organism evidence="1 2">
    <name type="scientific">Listeria innocua ATCC 33091</name>
    <dbReference type="NCBI Taxonomy" id="1002366"/>
    <lineage>
        <taxon>Bacteria</taxon>
        <taxon>Bacillati</taxon>
        <taxon>Bacillota</taxon>
        <taxon>Bacilli</taxon>
        <taxon>Bacillales</taxon>
        <taxon>Listeriaceae</taxon>
        <taxon>Listeria</taxon>
    </lineage>
</organism>
<dbReference type="Pfam" id="PF06224">
    <property type="entry name" value="AlkZ-like"/>
    <property type="match status" value="1"/>
</dbReference>
<name>A0AB72Z9J4_LISIO</name>
<dbReference type="PANTHER" id="PTHR38479:SF2">
    <property type="entry name" value="WINGED HELIX DNA-BINDING DOMAIN-CONTAINING PROTEIN"/>
    <property type="match status" value="1"/>
</dbReference>
<dbReference type="EMBL" id="AGCN01000031">
    <property type="protein sequence ID" value="EHN61494.1"/>
    <property type="molecule type" value="Genomic_DNA"/>
</dbReference>
<comment type="caution">
    <text evidence="1">The sequence shown here is derived from an EMBL/GenBank/DDBJ whole genome shotgun (WGS) entry which is preliminary data.</text>
</comment>